<gene>
    <name evidence="2" type="ORF">GQF42_35725</name>
</gene>
<dbReference type="InterPro" id="IPR000639">
    <property type="entry name" value="Epox_hydrolase-like"/>
</dbReference>
<sequence>MTVSIERWWSEGELLPLTVAGVSRQVFVRRIGSGPVMTLLHGFPSSSHDWARAVPVLAARHTLLIPDFLGFGASEKPADHDYSIHEQADLVVALWQHEAVTSTHLVAHDYGATVAQELLARSADGSLRSRITSLTLLNGGIYPELHRPEAAQTALLDPDTGPRLSAALTGELMAAALSPTFAEHYDSSADAAAMWKGMSHGDGHLNSHRLIHYITDRAAHRDRWVEAMETSDLPKAFVWGLRDPVAGAHIADRIAERMPNATLHALADVGHWPLLEAPQRVASLILATEGSG</sequence>
<dbReference type="PANTHER" id="PTHR43798">
    <property type="entry name" value="MONOACYLGLYCEROL LIPASE"/>
    <property type="match status" value="1"/>
</dbReference>
<dbReference type="GO" id="GO:0047372">
    <property type="term" value="F:monoacylglycerol lipase activity"/>
    <property type="evidence" value="ECO:0007669"/>
    <property type="project" value="TreeGrafter"/>
</dbReference>
<feature type="domain" description="AB hydrolase-1" evidence="1">
    <location>
        <begin position="35"/>
        <end position="278"/>
    </location>
</feature>
<dbReference type="Proteomes" id="UP000436138">
    <property type="component" value="Chromosome"/>
</dbReference>
<reference evidence="2 3" key="1">
    <citation type="submission" date="2019-12" db="EMBL/GenBank/DDBJ databases">
        <title>Streptomyces sp. strain T44 isolated from rhizosphere soil of Broussonetia papyrifera.</title>
        <authorList>
            <person name="Mo P."/>
        </authorList>
    </citation>
    <scope>NUCLEOTIDE SEQUENCE [LARGE SCALE GENOMIC DNA]</scope>
    <source>
        <strain evidence="2 3">T44</strain>
    </source>
</reference>
<accession>A0A6I6NBZ4</accession>
<dbReference type="PRINTS" id="PR00412">
    <property type="entry name" value="EPOXHYDRLASE"/>
</dbReference>
<dbReference type="InterPro" id="IPR029058">
    <property type="entry name" value="AB_hydrolase_fold"/>
</dbReference>
<keyword evidence="3" id="KW-1185">Reference proteome</keyword>
<dbReference type="Gene3D" id="3.40.50.1820">
    <property type="entry name" value="alpha/beta hydrolase"/>
    <property type="match status" value="1"/>
</dbReference>
<dbReference type="InterPro" id="IPR050266">
    <property type="entry name" value="AB_hydrolase_sf"/>
</dbReference>
<dbReference type="KEGG" id="sbro:GQF42_35725"/>
<dbReference type="PANTHER" id="PTHR43798:SF33">
    <property type="entry name" value="HYDROLASE, PUTATIVE (AFU_ORTHOLOGUE AFUA_2G14860)-RELATED"/>
    <property type="match status" value="1"/>
</dbReference>
<organism evidence="2 3">
    <name type="scientific">Streptomyces broussonetiae</name>
    <dbReference type="NCBI Taxonomy" id="2686304"/>
    <lineage>
        <taxon>Bacteria</taxon>
        <taxon>Bacillati</taxon>
        <taxon>Actinomycetota</taxon>
        <taxon>Actinomycetes</taxon>
        <taxon>Kitasatosporales</taxon>
        <taxon>Streptomycetaceae</taxon>
        <taxon>Streptomyces</taxon>
    </lineage>
</organism>
<protein>
    <submittedName>
        <fullName evidence="2">Alpha/beta fold hydrolase</fullName>
    </submittedName>
</protein>
<dbReference type="GO" id="GO:0016020">
    <property type="term" value="C:membrane"/>
    <property type="evidence" value="ECO:0007669"/>
    <property type="project" value="TreeGrafter"/>
</dbReference>
<dbReference type="EMBL" id="CP047020">
    <property type="protein sequence ID" value="QHA07921.1"/>
    <property type="molecule type" value="Genomic_DNA"/>
</dbReference>
<evidence type="ECO:0000259" key="1">
    <source>
        <dbReference type="Pfam" id="PF00561"/>
    </source>
</evidence>
<evidence type="ECO:0000313" key="2">
    <source>
        <dbReference type="EMBL" id="QHA07921.1"/>
    </source>
</evidence>
<proteinExistence type="predicted"/>
<dbReference type="InterPro" id="IPR000073">
    <property type="entry name" value="AB_hydrolase_1"/>
</dbReference>
<evidence type="ECO:0000313" key="3">
    <source>
        <dbReference type="Proteomes" id="UP000436138"/>
    </source>
</evidence>
<dbReference type="RefSeq" id="WP_158926864.1">
    <property type="nucleotide sequence ID" value="NZ_CP047020.1"/>
</dbReference>
<dbReference type="Pfam" id="PF00561">
    <property type="entry name" value="Abhydrolase_1"/>
    <property type="match status" value="1"/>
</dbReference>
<dbReference type="AlphaFoldDB" id="A0A6I6NBZ4"/>
<dbReference type="SUPFAM" id="SSF53474">
    <property type="entry name" value="alpha/beta-Hydrolases"/>
    <property type="match status" value="1"/>
</dbReference>
<keyword evidence="2" id="KW-0378">Hydrolase</keyword>
<dbReference type="GO" id="GO:0046464">
    <property type="term" value="P:acylglycerol catabolic process"/>
    <property type="evidence" value="ECO:0007669"/>
    <property type="project" value="TreeGrafter"/>
</dbReference>
<name>A0A6I6NBZ4_9ACTN</name>